<dbReference type="Proteomes" id="UP001250214">
    <property type="component" value="Unassembled WGS sequence"/>
</dbReference>
<accession>A0ABU2H351</accession>
<sequence>MSRAELAEAVNKYLWRTTGTRHALDAHAIARYERGKVSWPSAAYRAGLKAVLSADTDTDLGFRPSRRGSGMQRLSPEATGRAPLGPTPSRGPELLGAGDWIHAGCESKRTVVGVPNILLADLIDEAGISHSGLASKINEMVGTRYDHTSVARWIRHRAVPRGHVPEVICDLLSRRIGRTLAVDDIGMEPARADPTDELDTTVRRAAATWRRDARAVARVADSAPLTDSSAVAPVFEWENPPDDRDVSHRGHGVIGVSDVEWLKAARQHYEEMYRRVGGIPVRPRLTRLLTDQVTPLLSASYSDATGRYLYRTVGSLTALAGICAYDASHQPLARRYFLSALRMAKASGDRAFGAYIVALLANQAMAAAQYRRVVQFCESAARAAGDALTPALASDLYTMQARAYARMSDKQSCQSLMSRAEAMAGRIRPREEPAETSYVQPGLVETQHAEALRQLADLTAAEEYAAEAVRTVDQAHLRGQVHRYAGLALVRVQQGRVDEALEPAYHMLERFRGIESGRLHDRLRSVRLALTSRSTTPEIGAFAEHVDAELNLGV</sequence>
<evidence type="ECO:0000313" key="3">
    <source>
        <dbReference type="Proteomes" id="UP001250214"/>
    </source>
</evidence>
<feature type="region of interest" description="Disordered" evidence="1">
    <location>
        <begin position="59"/>
        <end position="95"/>
    </location>
</feature>
<reference evidence="3" key="1">
    <citation type="submission" date="2023-07" db="EMBL/GenBank/DDBJ databases">
        <title>Novel species in the genus Lipingzhangella isolated from Sambhar Salt Lake.</title>
        <authorList>
            <person name="Jiya N."/>
            <person name="Kajale S."/>
            <person name="Sharma A."/>
        </authorList>
    </citation>
    <scope>NUCLEOTIDE SEQUENCE [LARGE SCALE GENOMIC DNA]</scope>
    <source>
        <strain evidence="3">LS1_29</strain>
    </source>
</reference>
<gene>
    <name evidence="2" type="ORF">RIF23_03070</name>
</gene>
<keyword evidence="3" id="KW-1185">Reference proteome</keyword>
<name>A0ABU2H351_9ACTN</name>
<organism evidence="2 3">
    <name type="scientific">Lipingzhangella rawalii</name>
    <dbReference type="NCBI Taxonomy" id="2055835"/>
    <lineage>
        <taxon>Bacteria</taxon>
        <taxon>Bacillati</taxon>
        <taxon>Actinomycetota</taxon>
        <taxon>Actinomycetes</taxon>
        <taxon>Streptosporangiales</taxon>
        <taxon>Nocardiopsidaceae</taxon>
        <taxon>Lipingzhangella</taxon>
    </lineage>
</organism>
<evidence type="ECO:0000313" key="2">
    <source>
        <dbReference type="EMBL" id="MDS1269274.1"/>
    </source>
</evidence>
<dbReference type="RefSeq" id="WP_310910765.1">
    <property type="nucleotide sequence ID" value="NZ_JAVLVT010000001.1"/>
</dbReference>
<proteinExistence type="predicted"/>
<comment type="caution">
    <text evidence="2">The sequence shown here is derived from an EMBL/GenBank/DDBJ whole genome shotgun (WGS) entry which is preliminary data.</text>
</comment>
<evidence type="ECO:0000256" key="1">
    <source>
        <dbReference type="SAM" id="MobiDB-lite"/>
    </source>
</evidence>
<dbReference type="EMBL" id="JAVLVT010000001">
    <property type="protein sequence ID" value="MDS1269274.1"/>
    <property type="molecule type" value="Genomic_DNA"/>
</dbReference>
<protein>
    <submittedName>
        <fullName evidence="2">Transcriptional regulator</fullName>
    </submittedName>
</protein>